<proteinExistence type="predicted"/>
<dbReference type="STRING" id="228405.HNE_2882"/>
<dbReference type="HOGENOM" id="CLU_046006_10_4_5"/>
<accession>Q0BY83</accession>
<evidence type="ECO:0000313" key="2">
    <source>
        <dbReference type="EMBL" id="ABI77150.1"/>
    </source>
</evidence>
<gene>
    <name evidence="2" type="ordered locus">HNE_2882</name>
</gene>
<dbReference type="eggNOG" id="COG0346">
    <property type="taxonomic scope" value="Bacteria"/>
</dbReference>
<sequence>MWGRRRPRRISWPDYFRKARRRCASGCAPVLDSGARILPTCLAGAVSVAISWQHRSPHMRLNQVTVPCIDYEASCAFYAALGLTRIVDSGPRYARFECPAREGEEPSTFSLHRVEQVAEGEGVSVYFEVEDLMAEVGRLCMHGIHPAEGPAEQRWLWTEAWYRDPAGNRICLYRAGKARRFPPWRVDGRAE</sequence>
<dbReference type="PROSITE" id="PS51819">
    <property type="entry name" value="VOC"/>
    <property type="match status" value="1"/>
</dbReference>
<reference evidence="2 3" key="1">
    <citation type="journal article" date="2006" name="J. Bacteriol.">
        <title>Comparative genomic evidence for a close relationship between the dimorphic prosthecate bacteria Hyphomonas neptunium and Caulobacter crescentus.</title>
        <authorList>
            <person name="Badger J.H."/>
            <person name="Hoover T.R."/>
            <person name="Brun Y.V."/>
            <person name="Weiner R.M."/>
            <person name="Laub M.T."/>
            <person name="Alexandre G."/>
            <person name="Mrazek J."/>
            <person name="Ren Q."/>
            <person name="Paulsen I.T."/>
            <person name="Nelson K.E."/>
            <person name="Khouri H.M."/>
            <person name="Radune D."/>
            <person name="Sosa J."/>
            <person name="Dodson R.J."/>
            <person name="Sullivan S.A."/>
            <person name="Rosovitz M.J."/>
            <person name="Madupu R."/>
            <person name="Brinkac L.M."/>
            <person name="Durkin A.S."/>
            <person name="Daugherty S.C."/>
            <person name="Kothari S.P."/>
            <person name="Giglio M.G."/>
            <person name="Zhou L."/>
            <person name="Haft D.H."/>
            <person name="Selengut J.D."/>
            <person name="Davidsen T.M."/>
            <person name="Yang Q."/>
            <person name="Zafar N."/>
            <person name="Ward N.L."/>
        </authorList>
    </citation>
    <scope>NUCLEOTIDE SEQUENCE [LARGE SCALE GENOMIC DNA]</scope>
    <source>
        <strain evidence="2 3">ATCC 15444</strain>
    </source>
</reference>
<dbReference type="AlphaFoldDB" id="Q0BY83"/>
<dbReference type="Proteomes" id="UP000001959">
    <property type="component" value="Chromosome"/>
</dbReference>
<dbReference type="SUPFAM" id="SSF54593">
    <property type="entry name" value="Glyoxalase/Bleomycin resistance protein/Dihydroxybiphenyl dioxygenase"/>
    <property type="match status" value="1"/>
</dbReference>
<dbReference type="KEGG" id="hne:HNE_2882"/>
<dbReference type="EMBL" id="CP000158">
    <property type="protein sequence ID" value="ABI77150.1"/>
    <property type="molecule type" value="Genomic_DNA"/>
</dbReference>
<evidence type="ECO:0000259" key="1">
    <source>
        <dbReference type="PROSITE" id="PS51819"/>
    </source>
</evidence>
<dbReference type="InterPro" id="IPR029068">
    <property type="entry name" value="Glyas_Bleomycin-R_OHBP_Dase"/>
</dbReference>
<dbReference type="Pfam" id="PF18029">
    <property type="entry name" value="Glyoxalase_6"/>
    <property type="match status" value="1"/>
</dbReference>
<dbReference type="InterPro" id="IPR041581">
    <property type="entry name" value="Glyoxalase_6"/>
</dbReference>
<evidence type="ECO:0000313" key="3">
    <source>
        <dbReference type="Proteomes" id="UP000001959"/>
    </source>
</evidence>
<name>Q0BY83_HYPNA</name>
<protein>
    <submittedName>
        <fullName evidence="2">Glyoxalase family protein</fullName>
    </submittedName>
</protein>
<keyword evidence="3" id="KW-1185">Reference proteome</keyword>
<organism evidence="2 3">
    <name type="scientific">Hyphomonas neptunium (strain ATCC 15444)</name>
    <dbReference type="NCBI Taxonomy" id="228405"/>
    <lineage>
        <taxon>Bacteria</taxon>
        <taxon>Pseudomonadati</taxon>
        <taxon>Pseudomonadota</taxon>
        <taxon>Alphaproteobacteria</taxon>
        <taxon>Hyphomonadales</taxon>
        <taxon>Hyphomonadaceae</taxon>
        <taxon>Hyphomonas</taxon>
    </lineage>
</organism>
<dbReference type="InterPro" id="IPR037523">
    <property type="entry name" value="VOC_core"/>
</dbReference>
<feature type="domain" description="VOC" evidence="1">
    <location>
        <begin position="60"/>
        <end position="175"/>
    </location>
</feature>
<dbReference type="Gene3D" id="3.10.180.10">
    <property type="entry name" value="2,3-Dihydroxybiphenyl 1,2-Dioxygenase, domain 1"/>
    <property type="match status" value="1"/>
</dbReference>